<dbReference type="Proteomes" id="UP001153269">
    <property type="component" value="Unassembled WGS sequence"/>
</dbReference>
<feature type="chain" id="PRO_5040443345" description="RESP18 domain-containing protein" evidence="4">
    <location>
        <begin position="25"/>
        <end position="476"/>
    </location>
</feature>
<proteinExistence type="predicted"/>
<reference evidence="6" key="1">
    <citation type="submission" date="2020-03" db="EMBL/GenBank/DDBJ databases">
        <authorList>
            <person name="Weist P."/>
        </authorList>
    </citation>
    <scope>NUCLEOTIDE SEQUENCE</scope>
</reference>
<dbReference type="EMBL" id="CADEAL010000335">
    <property type="protein sequence ID" value="CAB1418587.1"/>
    <property type="molecule type" value="Genomic_DNA"/>
</dbReference>
<feature type="signal peptide" evidence="4">
    <location>
        <begin position="1"/>
        <end position="24"/>
    </location>
</feature>
<evidence type="ECO:0000313" key="6">
    <source>
        <dbReference type="EMBL" id="CAB1418587.1"/>
    </source>
</evidence>
<dbReference type="PANTHER" id="PTHR46106:SF5">
    <property type="entry name" value="RECEPTOR-TYPE TYROSINE-PROTEIN PHOSPHATASE N2"/>
    <property type="match status" value="1"/>
</dbReference>
<dbReference type="GO" id="GO:0035773">
    <property type="term" value="P:insulin secretion involved in cellular response to glucose stimulus"/>
    <property type="evidence" value="ECO:0007669"/>
    <property type="project" value="TreeGrafter"/>
</dbReference>
<dbReference type="InterPro" id="IPR033522">
    <property type="entry name" value="IA-2/IA-2_beta"/>
</dbReference>
<gene>
    <name evidence="6" type="ORF">PLEPLA_LOCUS6413</name>
</gene>
<dbReference type="AlphaFoldDB" id="A0A9N7TTP2"/>
<comment type="subcellular location">
    <subcellularLocation>
        <location evidence="1">Cytoplasmic vesicle</location>
        <location evidence="1">Secretory vesicle</location>
    </subcellularLocation>
</comment>
<name>A0A9N7TTP2_PLEPL</name>
<keyword evidence="7" id="KW-1185">Reference proteome</keyword>
<feature type="region of interest" description="Disordered" evidence="3">
    <location>
        <begin position="211"/>
        <end position="230"/>
    </location>
</feature>
<sequence>MESLRCPVLIAALAVSLCSSLVLGDRKFGCLFEDELCAPYEFCVNDGVFGRCQELAGAQLYTYDISPSALERLRILLQRLAHRGLTWQDDITQQVISRELSKLRNVPLRHQATPLSPPDRPSAYSSSRDREVRPAQVELSKNLQQYLTGLGFLPQAEVDGQREGARVQNEDIKSDGHLESGWPKPQQGWKTTHVYSLQKGADHPPVTKVFTQSGEGRHPKLSATLSNQDPARSKLLSSQLERLLAVAPVAQQGSPGEEASWPKGKLHYLSYIRPALSENAKPQPQEAFGSKTQRPNLDRLLFKAGTNRLGAKEPLSVTDERFIQNVVNQLGRHSISMEALMGKDLDQLAEVITGALREADKQQPAAGVRPGEELLPPGGTRTKDILATKQQGQQVDGADKEPVDKHEAFFSKLLDYLNLENFGDAADVSAGRPAPLQKMVGLESVHSRTSQVQVPVPHRWEAKSVVAPAKMAPCCG</sequence>
<keyword evidence="2" id="KW-0968">Cytoplasmic vesicle</keyword>
<dbReference type="PANTHER" id="PTHR46106">
    <property type="entry name" value="IA-2 PROTEIN TYROSINE PHOSPHATASE, ISOFORM C"/>
    <property type="match status" value="1"/>
</dbReference>
<evidence type="ECO:0000313" key="7">
    <source>
        <dbReference type="Proteomes" id="UP001153269"/>
    </source>
</evidence>
<dbReference type="GO" id="GO:0045202">
    <property type="term" value="C:synapse"/>
    <property type="evidence" value="ECO:0007669"/>
    <property type="project" value="TreeGrafter"/>
</dbReference>
<evidence type="ECO:0000256" key="2">
    <source>
        <dbReference type="ARBA" id="ARBA00023329"/>
    </source>
</evidence>
<evidence type="ECO:0000256" key="1">
    <source>
        <dbReference type="ARBA" id="ARBA00004398"/>
    </source>
</evidence>
<feature type="domain" description="RESP18" evidence="5">
    <location>
        <begin position="51"/>
        <end position="106"/>
    </location>
</feature>
<dbReference type="GO" id="GO:0030133">
    <property type="term" value="C:transport vesicle"/>
    <property type="evidence" value="ECO:0007669"/>
    <property type="project" value="UniProtKB-SubCell"/>
</dbReference>
<dbReference type="GO" id="GO:0030141">
    <property type="term" value="C:secretory granule"/>
    <property type="evidence" value="ECO:0007669"/>
    <property type="project" value="InterPro"/>
</dbReference>
<dbReference type="Pfam" id="PF14948">
    <property type="entry name" value="RESP18"/>
    <property type="match status" value="1"/>
</dbReference>
<feature type="region of interest" description="Disordered" evidence="3">
    <location>
        <begin position="107"/>
        <end position="135"/>
    </location>
</feature>
<dbReference type="InterPro" id="IPR029403">
    <property type="entry name" value="RESP18_dom"/>
</dbReference>
<protein>
    <recommendedName>
        <fullName evidence="5">RESP18 domain-containing protein</fullName>
    </recommendedName>
</protein>
<dbReference type="GO" id="GO:0051046">
    <property type="term" value="P:regulation of secretion"/>
    <property type="evidence" value="ECO:0007669"/>
    <property type="project" value="TreeGrafter"/>
</dbReference>
<accession>A0A9N7TTP2</accession>
<comment type="caution">
    <text evidence="6">The sequence shown here is derived from an EMBL/GenBank/DDBJ whole genome shotgun (WGS) entry which is preliminary data.</text>
</comment>
<keyword evidence="4" id="KW-0732">Signal</keyword>
<evidence type="ECO:0000256" key="3">
    <source>
        <dbReference type="SAM" id="MobiDB-lite"/>
    </source>
</evidence>
<evidence type="ECO:0000259" key="5">
    <source>
        <dbReference type="Pfam" id="PF14948"/>
    </source>
</evidence>
<evidence type="ECO:0000256" key="4">
    <source>
        <dbReference type="SAM" id="SignalP"/>
    </source>
</evidence>
<dbReference type="SMART" id="SM01305">
    <property type="entry name" value="RESP18"/>
    <property type="match status" value="1"/>
</dbReference>
<organism evidence="6 7">
    <name type="scientific">Pleuronectes platessa</name>
    <name type="common">European plaice</name>
    <dbReference type="NCBI Taxonomy" id="8262"/>
    <lineage>
        <taxon>Eukaryota</taxon>
        <taxon>Metazoa</taxon>
        <taxon>Chordata</taxon>
        <taxon>Craniata</taxon>
        <taxon>Vertebrata</taxon>
        <taxon>Euteleostomi</taxon>
        <taxon>Actinopterygii</taxon>
        <taxon>Neopterygii</taxon>
        <taxon>Teleostei</taxon>
        <taxon>Neoteleostei</taxon>
        <taxon>Acanthomorphata</taxon>
        <taxon>Carangaria</taxon>
        <taxon>Pleuronectiformes</taxon>
        <taxon>Pleuronectoidei</taxon>
        <taxon>Pleuronectidae</taxon>
        <taxon>Pleuronectes</taxon>
    </lineage>
</organism>